<gene>
    <name evidence="1" type="ORF">I3842_07G052700</name>
</gene>
<comment type="caution">
    <text evidence="1">The sequence shown here is derived from an EMBL/GenBank/DDBJ whole genome shotgun (WGS) entry which is preliminary data.</text>
</comment>
<name>A0A922JFW9_CARIL</name>
<evidence type="ECO:0000313" key="2">
    <source>
        <dbReference type="Proteomes" id="UP000811246"/>
    </source>
</evidence>
<protein>
    <submittedName>
        <fullName evidence="1">Uncharacterized protein</fullName>
    </submittedName>
</protein>
<accession>A0A922JFW9</accession>
<reference evidence="1" key="1">
    <citation type="submission" date="2021-01" db="EMBL/GenBank/DDBJ databases">
        <authorList>
            <person name="Lovell J.T."/>
            <person name="Bentley N."/>
            <person name="Bhattarai G."/>
            <person name="Jenkins J.W."/>
            <person name="Sreedasyam A."/>
            <person name="Alarcon Y."/>
            <person name="Bock C."/>
            <person name="Boston L."/>
            <person name="Carlson J."/>
            <person name="Cervantes K."/>
            <person name="Clermont K."/>
            <person name="Krom N."/>
            <person name="Kubenka K."/>
            <person name="Mamidi S."/>
            <person name="Mattison C."/>
            <person name="Monteros M."/>
            <person name="Pisani C."/>
            <person name="Plott C."/>
            <person name="Rajasekar S."/>
            <person name="Rhein H.S."/>
            <person name="Rohla C."/>
            <person name="Song M."/>
            <person name="Hilaire R.S."/>
            <person name="Shu S."/>
            <person name="Wells L."/>
            <person name="Wang X."/>
            <person name="Webber J."/>
            <person name="Heerema R.J."/>
            <person name="Klein P."/>
            <person name="Conner P."/>
            <person name="Grauke L."/>
            <person name="Grimwood J."/>
            <person name="Schmutz J."/>
            <person name="Randall J.J."/>
        </authorList>
    </citation>
    <scope>NUCLEOTIDE SEQUENCE</scope>
    <source>
        <tissue evidence="1">Leaf</tissue>
    </source>
</reference>
<dbReference type="EMBL" id="CM031831">
    <property type="protein sequence ID" value="KAG6702789.1"/>
    <property type="molecule type" value="Genomic_DNA"/>
</dbReference>
<dbReference type="Proteomes" id="UP000811246">
    <property type="component" value="Chromosome 7"/>
</dbReference>
<sequence>MDIEDFLRRTINDGRCKLLWIELLKTILGLRIIIQAKETKDGTFVEEQYLTMTCKYKVQRNSLRCSGQNQQPHFFLFIEDILI</sequence>
<proteinExistence type="predicted"/>
<organism evidence="1 2">
    <name type="scientific">Carya illinoinensis</name>
    <name type="common">Pecan</name>
    <dbReference type="NCBI Taxonomy" id="32201"/>
    <lineage>
        <taxon>Eukaryota</taxon>
        <taxon>Viridiplantae</taxon>
        <taxon>Streptophyta</taxon>
        <taxon>Embryophyta</taxon>
        <taxon>Tracheophyta</taxon>
        <taxon>Spermatophyta</taxon>
        <taxon>Magnoliopsida</taxon>
        <taxon>eudicotyledons</taxon>
        <taxon>Gunneridae</taxon>
        <taxon>Pentapetalae</taxon>
        <taxon>rosids</taxon>
        <taxon>fabids</taxon>
        <taxon>Fagales</taxon>
        <taxon>Juglandaceae</taxon>
        <taxon>Carya</taxon>
    </lineage>
</organism>
<dbReference type="AlphaFoldDB" id="A0A922JFW9"/>
<evidence type="ECO:0000313" key="1">
    <source>
        <dbReference type="EMBL" id="KAG6702789.1"/>
    </source>
</evidence>